<proteinExistence type="predicted"/>
<name>A0A0E9TD48_ANGAN</name>
<organism evidence="1">
    <name type="scientific">Anguilla anguilla</name>
    <name type="common">European freshwater eel</name>
    <name type="synonym">Muraena anguilla</name>
    <dbReference type="NCBI Taxonomy" id="7936"/>
    <lineage>
        <taxon>Eukaryota</taxon>
        <taxon>Metazoa</taxon>
        <taxon>Chordata</taxon>
        <taxon>Craniata</taxon>
        <taxon>Vertebrata</taxon>
        <taxon>Euteleostomi</taxon>
        <taxon>Actinopterygii</taxon>
        <taxon>Neopterygii</taxon>
        <taxon>Teleostei</taxon>
        <taxon>Anguilliformes</taxon>
        <taxon>Anguillidae</taxon>
        <taxon>Anguilla</taxon>
    </lineage>
</organism>
<reference evidence="1" key="1">
    <citation type="submission" date="2014-11" db="EMBL/GenBank/DDBJ databases">
        <authorList>
            <person name="Amaro Gonzalez C."/>
        </authorList>
    </citation>
    <scope>NUCLEOTIDE SEQUENCE</scope>
</reference>
<protein>
    <submittedName>
        <fullName evidence="1">Uncharacterized protein</fullName>
    </submittedName>
</protein>
<sequence>MQLLLSSIL</sequence>
<reference evidence="1" key="2">
    <citation type="journal article" date="2015" name="Fish Shellfish Immunol.">
        <title>Early steps in the European eel (Anguilla anguilla)-Vibrio vulnificus interaction in the gills: Role of the RtxA13 toxin.</title>
        <authorList>
            <person name="Callol A."/>
            <person name="Pajuelo D."/>
            <person name="Ebbesson L."/>
            <person name="Teles M."/>
            <person name="MacKenzie S."/>
            <person name="Amaro C."/>
        </authorList>
    </citation>
    <scope>NUCLEOTIDE SEQUENCE</scope>
</reference>
<dbReference type="EMBL" id="GBXM01057051">
    <property type="protein sequence ID" value="JAH51526.1"/>
    <property type="molecule type" value="Transcribed_RNA"/>
</dbReference>
<evidence type="ECO:0000313" key="1">
    <source>
        <dbReference type="EMBL" id="JAH51526.1"/>
    </source>
</evidence>
<accession>A0A0E9TD48</accession>